<feature type="chain" id="PRO_5032957585" evidence="1">
    <location>
        <begin position="19"/>
        <end position="153"/>
    </location>
</feature>
<feature type="non-terminal residue" evidence="2">
    <location>
        <position position="1"/>
    </location>
</feature>
<evidence type="ECO:0000256" key="1">
    <source>
        <dbReference type="SAM" id="SignalP"/>
    </source>
</evidence>
<evidence type="ECO:0000313" key="3">
    <source>
        <dbReference type="Proteomes" id="UP000648187"/>
    </source>
</evidence>
<proteinExistence type="predicted"/>
<keyword evidence="1" id="KW-0732">Signal</keyword>
<protein>
    <submittedName>
        <fullName evidence="2">Uncharacterized protein</fullName>
    </submittedName>
</protein>
<name>A0A835GNJ2_SPOEX</name>
<dbReference type="EMBL" id="JACKWZ010000041">
    <property type="protein sequence ID" value="KAF9419652.1"/>
    <property type="molecule type" value="Genomic_DNA"/>
</dbReference>
<feature type="signal peptide" evidence="1">
    <location>
        <begin position="1"/>
        <end position="18"/>
    </location>
</feature>
<evidence type="ECO:0000313" key="2">
    <source>
        <dbReference type="EMBL" id="KAF9419652.1"/>
    </source>
</evidence>
<comment type="caution">
    <text evidence="2">The sequence shown here is derived from an EMBL/GenBank/DDBJ whole genome shotgun (WGS) entry which is preliminary data.</text>
</comment>
<sequence>MISSVGIVLLICAVAVNAQSQCTFVQKGETNGVAYKLDPVYLQPGARDYKVNIPPTADSEDGSPRLGWFQDIGGHSGFVDYISCVVFSIFGASISNQVAMISSVGIVLLICAVAVNAQSQCTFVQKGETNGVAYKLDPVYLQPGTRDYKVNIP</sequence>
<gene>
    <name evidence="2" type="ORF">HW555_003930</name>
</gene>
<keyword evidence="3" id="KW-1185">Reference proteome</keyword>
<dbReference type="Proteomes" id="UP000648187">
    <property type="component" value="Unassembled WGS sequence"/>
</dbReference>
<dbReference type="AlphaFoldDB" id="A0A835GNJ2"/>
<organism evidence="2 3">
    <name type="scientific">Spodoptera exigua</name>
    <name type="common">Beet armyworm</name>
    <name type="synonym">Noctua fulgens</name>
    <dbReference type="NCBI Taxonomy" id="7107"/>
    <lineage>
        <taxon>Eukaryota</taxon>
        <taxon>Metazoa</taxon>
        <taxon>Ecdysozoa</taxon>
        <taxon>Arthropoda</taxon>
        <taxon>Hexapoda</taxon>
        <taxon>Insecta</taxon>
        <taxon>Pterygota</taxon>
        <taxon>Neoptera</taxon>
        <taxon>Endopterygota</taxon>
        <taxon>Lepidoptera</taxon>
        <taxon>Glossata</taxon>
        <taxon>Ditrysia</taxon>
        <taxon>Noctuoidea</taxon>
        <taxon>Noctuidae</taxon>
        <taxon>Amphipyrinae</taxon>
        <taxon>Spodoptera</taxon>
    </lineage>
</organism>
<reference evidence="2" key="1">
    <citation type="submission" date="2020-08" db="EMBL/GenBank/DDBJ databases">
        <title>Spodoptera exigua strain:BAW_Kor-Di-RS1 Genome sequencing and assembly.</title>
        <authorList>
            <person name="Kim J."/>
            <person name="Nam H.Y."/>
            <person name="Kwon M."/>
            <person name="Choi J.H."/>
            <person name="Cho S.R."/>
            <person name="Kim G.-H."/>
        </authorList>
    </citation>
    <scope>NUCLEOTIDE SEQUENCE</scope>
    <source>
        <strain evidence="2">BAW_Kor-Di-RS1</strain>
        <tissue evidence="2">Whole-body</tissue>
    </source>
</reference>
<accession>A0A835GNJ2</accession>